<name>A0A4V4HVI1_9HELO</name>
<dbReference type="OrthoDB" id="3505889at2759"/>
<organism evidence="2 3">
    <name type="scientific">Botrytis galanthina</name>
    <dbReference type="NCBI Taxonomy" id="278940"/>
    <lineage>
        <taxon>Eukaryota</taxon>
        <taxon>Fungi</taxon>
        <taxon>Dikarya</taxon>
        <taxon>Ascomycota</taxon>
        <taxon>Pezizomycotina</taxon>
        <taxon>Leotiomycetes</taxon>
        <taxon>Helotiales</taxon>
        <taxon>Sclerotiniaceae</taxon>
        <taxon>Botrytis</taxon>
    </lineage>
</organism>
<sequence>MQFSQLIVAATAVFATLAVAGPSYPNLLDTRAPQCSNGENCEGVDSDTCCYSNGCCYVCSEGSDSECTPEITERSIFVEIA</sequence>
<keyword evidence="1" id="KW-0732">Signal</keyword>
<evidence type="ECO:0000313" key="2">
    <source>
        <dbReference type="EMBL" id="THV53336.1"/>
    </source>
</evidence>
<dbReference type="Proteomes" id="UP000308671">
    <property type="component" value="Unassembled WGS sequence"/>
</dbReference>
<comment type="caution">
    <text evidence="2">The sequence shown here is derived from an EMBL/GenBank/DDBJ whole genome shotgun (WGS) entry which is preliminary data.</text>
</comment>
<gene>
    <name evidence="2" type="ORF">BGAL_0053g00030</name>
</gene>
<reference evidence="2 3" key="1">
    <citation type="submission" date="2017-12" db="EMBL/GenBank/DDBJ databases">
        <title>Comparative genomics of Botrytis spp.</title>
        <authorList>
            <person name="Valero-Jimenez C.A."/>
            <person name="Tapia P."/>
            <person name="Veloso J."/>
            <person name="Silva-Moreno E."/>
            <person name="Staats M."/>
            <person name="Valdes J.H."/>
            <person name="Van Kan J.A.L."/>
        </authorList>
    </citation>
    <scope>NUCLEOTIDE SEQUENCE [LARGE SCALE GENOMIC DNA]</scope>
    <source>
        <strain evidence="2 3">MUCL435</strain>
    </source>
</reference>
<dbReference type="AlphaFoldDB" id="A0A4V4HVI1"/>
<evidence type="ECO:0000256" key="1">
    <source>
        <dbReference type="SAM" id="SignalP"/>
    </source>
</evidence>
<accession>A0A4V4HVI1</accession>
<keyword evidence="3" id="KW-1185">Reference proteome</keyword>
<protein>
    <submittedName>
        <fullName evidence="2">Uncharacterized protein</fullName>
    </submittedName>
</protein>
<dbReference type="EMBL" id="PQXL01000053">
    <property type="protein sequence ID" value="THV53336.1"/>
    <property type="molecule type" value="Genomic_DNA"/>
</dbReference>
<evidence type="ECO:0000313" key="3">
    <source>
        <dbReference type="Proteomes" id="UP000308671"/>
    </source>
</evidence>
<proteinExistence type="predicted"/>
<feature type="chain" id="PRO_5020652425" evidence="1">
    <location>
        <begin position="21"/>
        <end position="81"/>
    </location>
</feature>
<feature type="signal peptide" evidence="1">
    <location>
        <begin position="1"/>
        <end position="20"/>
    </location>
</feature>